<dbReference type="EMBL" id="KK583218">
    <property type="protein sequence ID" value="KDO27205.1"/>
    <property type="molecule type" value="Genomic_DNA"/>
</dbReference>
<protein>
    <submittedName>
        <fullName evidence="2">Uncharacterized protein</fullName>
    </submittedName>
</protein>
<dbReference type="OrthoDB" id="76183at2759"/>
<dbReference type="RefSeq" id="XP_012201983.1">
    <property type="nucleotide sequence ID" value="XM_012346593.1"/>
</dbReference>
<keyword evidence="3" id="KW-1185">Reference proteome</keyword>
<dbReference type="VEuPathDB" id="FungiDB:SPRG_07454"/>
<dbReference type="AlphaFoldDB" id="A0A067CDI6"/>
<organism evidence="2 3">
    <name type="scientific">Saprolegnia parasitica (strain CBS 223.65)</name>
    <dbReference type="NCBI Taxonomy" id="695850"/>
    <lineage>
        <taxon>Eukaryota</taxon>
        <taxon>Sar</taxon>
        <taxon>Stramenopiles</taxon>
        <taxon>Oomycota</taxon>
        <taxon>Saprolegniomycetes</taxon>
        <taxon>Saprolegniales</taxon>
        <taxon>Saprolegniaceae</taxon>
        <taxon>Saprolegnia</taxon>
    </lineage>
</organism>
<feature type="region of interest" description="Disordered" evidence="1">
    <location>
        <begin position="182"/>
        <end position="201"/>
    </location>
</feature>
<evidence type="ECO:0000313" key="3">
    <source>
        <dbReference type="Proteomes" id="UP000030745"/>
    </source>
</evidence>
<feature type="region of interest" description="Disordered" evidence="1">
    <location>
        <begin position="285"/>
        <end position="320"/>
    </location>
</feature>
<evidence type="ECO:0000313" key="2">
    <source>
        <dbReference type="EMBL" id="KDO27205.1"/>
    </source>
</evidence>
<proteinExistence type="predicted"/>
<sequence>MAGSADLRSYMRETSSSSTRVRAAPAKVEFLRKQSMRPTPKLQPKQRPMHPQAPEAPMPVRWRSANAQTMRLTRSSSLPATCEQQQPEPTTPVQARDDLLQEFATAKQAYKTLQDEWLEKLTLLVARIEKSHGENNATSPDTDAASPTANNAQAYYEAAMARLQRDVDALTVQLQQVRAGRAAELDAQRRQDEEAQRGARQELEGEIQSLMQENRALVLEKASYQRALAEAKLQLQRLDTIEEGPEDTDAIASLQKDNDELRLLLHHANTNMARDEDTIMGLKRQLKTSKSTPRASNQDDASTPVRRAPKTPSPNALVFG</sequence>
<dbReference type="OMA" id="TLQDEWL"/>
<feature type="region of interest" description="Disordered" evidence="1">
    <location>
        <begin position="1"/>
        <end position="60"/>
    </location>
</feature>
<reference evidence="2 3" key="1">
    <citation type="journal article" date="2013" name="PLoS Genet.">
        <title>Distinctive expansion of potential virulence genes in the genome of the oomycete fish pathogen Saprolegnia parasitica.</title>
        <authorList>
            <person name="Jiang R.H."/>
            <person name="de Bruijn I."/>
            <person name="Haas B.J."/>
            <person name="Belmonte R."/>
            <person name="Lobach L."/>
            <person name="Christie J."/>
            <person name="van den Ackerveken G."/>
            <person name="Bottin A."/>
            <person name="Bulone V."/>
            <person name="Diaz-Moreno S.M."/>
            <person name="Dumas B."/>
            <person name="Fan L."/>
            <person name="Gaulin E."/>
            <person name="Govers F."/>
            <person name="Grenville-Briggs L.J."/>
            <person name="Horner N.R."/>
            <person name="Levin J.Z."/>
            <person name="Mammella M."/>
            <person name="Meijer H.J."/>
            <person name="Morris P."/>
            <person name="Nusbaum C."/>
            <person name="Oome S."/>
            <person name="Phillips A.J."/>
            <person name="van Rooyen D."/>
            <person name="Rzeszutek E."/>
            <person name="Saraiva M."/>
            <person name="Secombes C.J."/>
            <person name="Seidl M.F."/>
            <person name="Snel B."/>
            <person name="Stassen J.H."/>
            <person name="Sykes S."/>
            <person name="Tripathy S."/>
            <person name="van den Berg H."/>
            <person name="Vega-Arreguin J.C."/>
            <person name="Wawra S."/>
            <person name="Young S.K."/>
            <person name="Zeng Q."/>
            <person name="Dieguez-Uribeondo J."/>
            <person name="Russ C."/>
            <person name="Tyler B.M."/>
            <person name="van West P."/>
        </authorList>
    </citation>
    <scope>NUCLEOTIDE SEQUENCE [LARGE SCALE GENOMIC DNA]</scope>
    <source>
        <strain evidence="2 3">CBS 223.65</strain>
    </source>
</reference>
<name>A0A067CDI6_SAPPC</name>
<dbReference type="GeneID" id="24129727"/>
<evidence type="ECO:0000256" key="1">
    <source>
        <dbReference type="SAM" id="MobiDB-lite"/>
    </source>
</evidence>
<feature type="compositionally biased region" description="Polar residues" evidence="1">
    <location>
        <begin position="288"/>
        <end position="301"/>
    </location>
</feature>
<accession>A0A067CDI6</accession>
<dbReference type="Proteomes" id="UP000030745">
    <property type="component" value="Unassembled WGS sequence"/>
</dbReference>
<gene>
    <name evidence="2" type="ORF">SPRG_07454</name>
</gene>
<dbReference type="KEGG" id="spar:SPRG_07454"/>